<keyword evidence="8" id="KW-1185">Reference proteome</keyword>
<keyword evidence="2" id="KW-1003">Cell membrane</keyword>
<dbReference type="PANTHER" id="PTHR39083">
    <property type="entry name" value="CYCLIC DI-GMP-BINDING PROTEIN"/>
    <property type="match status" value="1"/>
</dbReference>
<dbReference type="EMBL" id="MZGX01000006">
    <property type="protein sequence ID" value="OPX44908.1"/>
    <property type="molecule type" value="Genomic_DNA"/>
</dbReference>
<keyword evidence="4 6" id="KW-1133">Transmembrane helix</keyword>
<evidence type="ECO:0000256" key="6">
    <source>
        <dbReference type="SAM" id="Phobius"/>
    </source>
</evidence>
<keyword evidence="3 6" id="KW-0812">Transmembrane</keyword>
<proteinExistence type="predicted"/>
<evidence type="ECO:0000256" key="5">
    <source>
        <dbReference type="ARBA" id="ARBA00023136"/>
    </source>
</evidence>
<evidence type="ECO:0000313" key="8">
    <source>
        <dbReference type="Proteomes" id="UP000191554"/>
    </source>
</evidence>
<dbReference type="InterPro" id="IPR018513">
    <property type="entry name" value="Cell_synthase_bac"/>
</dbReference>
<dbReference type="GO" id="GO:0006011">
    <property type="term" value="P:UDP-alpha-D-glucose metabolic process"/>
    <property type="evidence" value="ECO:0007669"/>
    <property type="project" value="InterPro"/>
</dbReference>
<dbReference type="GO" id="GO:0005886">
    <property type="term" value="C:plasma membrane"/>
    <property type="evidence" value="ECO:0007669"/>
    <property type="project" value="UniProtKB-SubCell"/>
</dbReference>
<dbReference type="OrthoDB" id="2655838at2"/>
<comment type="caution">
    <text evidence="7">The sequence shown here is derived from an EMBL/GenBank/DDBJ whole genome shotgun (WGS) entry which is preliminary data.</text>
</comment>
<sequence>MIIKRMNRFLKITLFLLTAVGVLAMGTQRIYTAPAAAAQTGTQKAEDKPELITSEDALLSSVNNMLENAEQPSGIKPKLPKAATAGEFNWDSPQLLKGIYSSADLYFTLPKYWDTKYVLVQIEYRVSQLIEKRPCILTFSMNKQPFYSCSITYKNNDNNFIYVLIPSELLKNDRQNRSNTLTVSGYARLYNEQGCVDEDSNTNWITFSEASGVEVGYDLIPYNNRIDFYPYPFMSSEDGTGADTVIAVADAAQNQEVAAAMRIMAGLSKSTGESNNLTVSSWEEARKGKSGRRIVVGLVKDMPAELSGYIQPYVNKLAGQVMILCVSDNNGPLLIIAAEDADCLQEAGFFLGDSERVGQVEGNSTFIKKGAAEIKVNAQKQSEIKADRYTLQEMTGGGFEFIGPFRQEKVLFLPLPADYTLSSAGKVTVYFRYSKNLDFNRSMLTVYWGDIPVGSKKLSVENADNDELTFFMPADVVGTHSASMKFAFDLELPELYCTTRHEKMPWGYITKDTVMYLPEDNTTRLSFGSRPAPFQKSGRLNEVLLVLPDKPSADQLTLLGRTLALYSGSDPYGSLRVIKAGEFNEQEANYNIITSGTPAENRLIASLNDKLYFKYDSSGTKFQTNEKLILTTDYAESIGTLQLLKSPYSEGRALLVLTGPDDSSMQRVARLVSNEKMSWNLKDNFVLIDTKGDTKSYLFQNYEVQEKKPTLLESVVENRNSLLFALAGTSVMLVLFLAMLLILLRLRRKKS</sequence>
<evidence type="ECO:0000256" key="4">
    <source>
        <dbReference type="ARBA" id="ARBA00022989"/>
    </source>
</evidence>
<evidence type="ECO:0000256" key="3">
    <source>
        <dbReference type="ARBA" id="ARBA00022692"/>
    </source>
</evidence>
<dbReference type="Proteomes" id="UP000191554">
    <property type="component" value="Unassembled WGS sequence"/>
</dbReference>
<reference evidence="7 8" key="1">
    <citation type="submission" date="2017-03" db="EMBL/GenBank/DDBJ databases">
        <title>Genome sequence of Clostridium hungatei DSM 14427.</title>
        <authorList>
            <person name="Poehlein A."/>
            <person name="Daniel R."/>
        </authorList>
    </citation>
    <scope>NUCLEOTIDE SEQUENCE [LARGE SCALE GENOMIC DNA]</scope>
    <source>
        <strain evidence="7 8">DSM 14427</strain>
    </source>
</reference>
<dbReference type="Pfam" id="PF03170">
    <property type="entry name" value="BcsB"/>
    <property type="match status" value="1"/>
</dbReference>
<protein>
    <submittedName>
        <fullName evidence="7">Cellulose synthase regulator protein</fullName>
    </submittedName>
</protein>
<name>A0A1V4SM08_RUMHU</name>
<organism evidence="7 8">
    <name type="scientific">Ruminiclostridium hungatei</name>
    <name type="common">Clostridium hungatei</name>
    <dbReference type="NCBI Taxonomy" id="48256"/>
    <lineage>
        <taxon>Bacteria</taxon>
        <taxon>Bacillati</taxon>
        <taxon>Bacillota</taxon>
        <taxon>Clostridia</taxon>
        <taxon>Eubacteriales</taxon>
        <taxon>Oscillospiraceae</taxon>
        <taxon>Ruminiclostridium</taxon>
    </lineage>
</organism>
<accession>A0A1V4SM08</accession>
<dbReference type="Gene3D" id="2.60.120.260">
    <property type="entry name" value="Galactose-binding domain-like"/>
    <property type="match status" value="2"/>
</dbReference>
<evidence type="ECO:0000313" key="7">
    <source>
        <dbReference type="EMBL" id="OPX44908.1"/>
    </source>
</evidence>
<keyword evidence="5 6" id="KW-0472">Membrane</keyword>
<gene>
    <name evidence="7" type="ORF">CLHUN_11400</name>
</gene>
<dbReference type="RefSeq" id="WP_080063597.1">
    <property type="nucleotide sequence ID" value="NZ_MZGX01000006.1"/>
</dbReference>
<dbReference type="STRING" id="48256.CLHUN_11400"/>
<dbReference type="AlphaFoldDB" id="A0A1V4SM08"/>
<feature type="transmembrane region" description="Helical" evidence="6">
    <location>
        <begin position="722"/>
        <end position="744"/>
    </location>
</feature>
<comment type="subcellular location">
    <subcellularLocation>
        <location evidence="1">Cell membrane</location>
        <topology evidence="1">Single-pass membrane protein</topology>
    </subcellularLocation>
</comment>
<evidence type="ECO:0000256" key="1">
    <source>
        <dbReference type="ARBA" id="ARBA00004162"/>
    </source>
</evidence>
<evidence type="ECO:0000256" key="2">
    <source>
        <dbReference type="ARBA" id="ARBA00022475"/>
    </source>
</evidence>
<dbReference type="PANTHER" id="PTHR39083:SF1">
    <property type="entry name" value="CYCLIC DI-GMP-BINDING PROTEIN"/>
    <property type="match status" value="1"/>
</dbReference>